<dbReference type="SUPFAM" id="SSF54427">
    <property type="entry name" value="NTF2-like"/>
    <property type="match status" value="1"/>
</dbReference>
<sequence>MGASDELADLIREVRYLKDRLEISDVIAAYCRGLDRLDADVLRQTYHVDAIDRHGPFMGDRETFVPWAIELEAGFPATHHSVTTHLCEINGDIANAESYCVFFVVMPGGTKLGAGAARYIDELERRDGTWALSKRVEVMDCSYELDQSSWLGPAWEELPPGRDKADLSYLRPLEIPEPILRD</sequence>
<organism evidence="2 3">
    <name type="scientific">Sphingobium nicotianae</name>
    <dbReference type="NCBI Taxonomy" id="2782607"/>
    <lineage>
        <taxon>Bacteria</taxon>
        <taxon>Pseudomonadati</taxon>
        <taxon>Pseudomonadota</taxon>
        <taxon>Alphaproteobacteria</taxon>
        <taxon>Sphingomonadales</taxon>
        <taxon>Sphingomonadaceae</taxon>
        <taxon>Sphingobium</taxon>
    </lineage>
</organism>
<accession>A0A9X1D9W4</accession>
<dbReference type="Gene3D" id="3.10.450.50">
    <property type="match status" value="1"/>
</dbReference>
<comment type="caution">
    <text evidence="2">The sequence shown here is derived from an EMBL/GenBank/DDBJ whole genome shotgun (WGS) entry which is preliminary data.</text>
</comment>
<evidence type="ECO:0000313" key="3">
    <source>
        <dbReference type="Proteomes" id="UP001138757"/>
    </source>
</evidence>
<dbReference type="Pfam" id="PF13577">
    <property type="entry name" value="SnoaL_4"/>
    <property type="match status" value="1"/>
</dbReference>
<dbReference type="InterPro" id="IPR037401">
    <property type="entry name" value="SnoaL-like"/>
</dbReference>
<protein>
    <submittedName>
        <fullName evidence="2">Nuclear transport factor 2 family protein</fullName>
    </submittedName>
</protein>
<dbReference type="AlphaFoldDB" id="A0A9X1D9W4"/>
<keyword evidence="3" id="KW-1185">Reference proteome</keyword>
<evidence type="ECO:0000259" key="1">
    <source>
        <dbReference type="Pfam" id="PF13577"/>
    </source>
</evidence>
<dbReference type="Proteomes" id="UP001138757">
    <property type="component" value="Unassembled WGS sequence"/>
</dbReference>
<reference evidence="2" key="1">
    <citation type="submission" date="2021-05" db="EMBL/GenBank/DDBJ databases">
        <title>Genome of Sphingobium sp. strain.</title>
        <authorList>
            <person name="Fan R."/>
        </authorList>
    </citation>
    <scope>NUCLEOTIDE SEQUENCE</scope>
    <source>
        <strain evidence="2">H33</strain>
    </source>
</reference>
<dbReference type="EMBL" id="JAHGAW010000002">
    <property type="protein sequence ID" value="MBT2186077.1"/>
    <property type="molecule type" value="Genomic_DNA"/>
</dbReference>
<dbReference type="InterPro" id="IPR032710">
    <property type="entry name" value="NTF2-like_dom_sf"/>
</dbReference>
<name>A0A9X1D9W4_9SPHN</name>
<feature type="domain" description="SnoaL-like" evidence="1">
    <location>
        <begin position="16"/>
        <end position="135"/>
    </location>
</feature>
<evidence type="ECO:0000313" key="2">
    <source>
        <dbReference type="EMBL" id="MBT2186077.1"/>
    </source>
</evidence>
<gene>
    <name evidence="2" type="ORF">KK488_03875</name>
</gene>
<dbReference type="RefSeq" id="WP_214621820.1">
    <property type="nucleotide sequence ID" value="NZ_JAHGAW010000002.1"/>
</dbReference>
<proteinExistence type="predicted"/>